<dbReference type="Gene3D" id="1.10.8.260">
    <property type="entry name" value="HI0933 insert domain-like"/>
    <property type="match status" value="1"/>
</dbReference>
<dbReference type="InterPro" id="IPR036188">
    <property type="entry name" value="FAD/NAD-bd_sf"/>
</dbReference>
<dbReference type="Proteomes" id="UP000500767">
    <property type="component" value="Chromosome"/>
</dbReference>
<feature type="domain" description="RsdA/BaiN/AoA(So)-like insert" evidence="5">
    <location>
        <begin position="193"/>
        <end position="344"/>
    </location>
</feature>
<organism evidence="6 7">
    <name type="scientific">Lichenicola cladoniae</name>
    <dbReference type="NCBI Taxonomy" id="1484109"/>
    <lineage>
        <taxon>Bacteria</taxon>
        <taxon>Pseudomonadati</taxon>
        <taxon>Pseudomonadota</taxon>
        <taxon>Alphaproteobacteria</taxon>
        <taxon>Acetobacterales</taxon>
        <taxon>Acetobacteraceae</taxon>
        <taxon>Lichenicola</taxon>
    </lineage>
</organism>
<dbReference type="PANTHER" id="PTHR42887">
    <property type="entry name" value="OS12G0638800 PROTEIN"/>
    <property type="match status" value="1"/>
</dbReference>
<dbReference type="InterPro" id="IPR023166">
    <property type="entry name" value="BaiN-like_dom_sf"/>
</dbReference>
<gene>
    <name evidence="6" type="ORF">HN018_15020</name>
</gene>
<dbReference type="Gene3D" id="2.40.30.10">
    <property type="entry name" value="Translation factors"/>
    <property type="match status" value="1"/>
</dbReference>
<evidence type="ECO:0000259" key="5">
    <source>
        <dbReference type="Pfam" id="PF22780"/>
    </source>
</evidence>
<dbReference type="EMBL" id="CP053708">
    <property type="protein sequence ID" value="QKE91182.1"/>
    <property type="molecule type" value="Genomic_DNA"/>
</dbReference>
<dbReference type="Pfam" id="PF22780">
    <property type="entry name" value="HI0933_like_1st"/>
    <property type="match status" value="1"/>
</dbReference>
<dbReference type="InterPro" id="IPR055178">
    <property type="entry name" value="RsdA/BaiN/AoA(So)-like_dom"/>
</dbReference>
<dbReference type="KEGG" id="lck:HN018_15020"/>
<name>A0A6M8HS77_9PROT</name>
<evidence type="ECO:0000256" key="2">
    <source>
        <dbReference type="ARBA" id="ARBA00022630"/>
    </source>
</evidence>
<dbReference type="NCBIfam" id="TIGR00275">
    <property type="entry name" value="aminoacetone oxidase family FAD-binding enzyme"/>
    <property type="match status" value="1"/>
</dbReference>
<evidence type="ECO:0000259" key="4">
    <source>
        <dbReference type="Pfam" id="PF03486"/>
    </source>
</evidence>
<proteinExistence type="predicted"/>
<keyword evidence="7" id="KW-1185">Reference proteome</keyword>
<evidence type="ECO:0000256" key="1">
    <source>
        <dbReference type="ARBA" id="ARBA00001974"/>
    </source>
</evidence>
<dbReference type="InterPro" id="IPR004792">
    <property type="entry name" value="BaiN-like"/>
</dbReference>
<dbReference type="Gene3D" id="3.50.50.60">
    <property type="entry name" value="FAD/NAD(P)-binding domain"/>
    <property type="match status" value="1"/>
</dbReference>
<keyword evidence="3" id="KW-0274">FAD</keyword>
<evidence type="ECO:0000313" key="7">
    <source>
        <dbReference type="Proteomes" id="UP000500767"/>
    </source>
</evidence>
<dbReference type="NCBIfam" id="TIGR03862">
    <property type="entry name" value="flavo_PP4765"/>
    <property type="match status" value="1"/>
</dbReference>
<sequence length="407" mass="42815">MTADRPTVAVIGAGPAGLAAAELLASHCRVTVYERMPSPGRKLLMAGRGGLNITHSEPLAAFLSRYEIAEPWLRSAIEAFPPDAMRSWCEGLGQATFVGTSGRVFPRAMKASPLLRAWLARLATLGVTLRARCRFMGFDETGAALLAGQQGPERIEADATLLALGGASWARLGSDGAWDRALADAGVALMPFRPANCGFTTGWSDAFRERFAGTPLKSVALHFDGRTSRGDLIVTRDGLEGGAVYPLSAPLRDAIERRTPAVLMLDLRPDLSVDMLASRLAKVRSRESLSNTLRKALSLPPAAIGLLRETGDAPPPRDPVALASLIKALPIGVTATAPIDRAISTAGGVAQGAIDAHFMLRARPGTFVAGEMLDWEAPTGGYLLQASIATGRAAAGGMLGWMRSEAG</sequence>
<dbReference type="SUPFAM" id="SSF51905">
    <property type="entry name" value="FAD/NAD(P)-binding domain"/>
    <property type="match status" value="1"/>
</dbReference>
<dbReference type="SUPFAM" id="SSF160996">
    <property type="entry name" value="HI0933 insert domain-like"/>
    <property type="match status" value="1"/>
</dbReference>
<keyword evidence="2" id="KW-0285">Flavoprotein</keyword>
<protein>
    <submittedName>
        <fullName evidence="6">TIGR03862 family flavoprotein</fullName>
    </submittedName>
</protein>
<dbReference type="Pfam" id="PF03486">
    <property type="entry name" value="HI0933_like"/>
    <property type="match status" value="1"/>
</dbReference>
<accession>A0A6M8HS77</accession>
<dbReference type="AlphaFoldDB" id="A0A6M8HS77"/>
<dbReference type="RefSeq" id="WP_171833294.1">
    <property type="nucleotide sequence ID" value="NZ_CP053708.1"/>
</dbReference>
<evidence type="ECO:0000313" key="6">
    <source>
        <dbReference type="EMBL" id="QKE91182.1"/>
    </source>
</evidence>
<comment type="cofactor">
    <cofactor evidence="1">
        <name>FAD</name>
        <dbReference type="ChEBI" id="CHEBI:57692"/>
    </cofactor>
</comment>
<reference evidence="6 7" key="1">
    <citation type="journal article" date="2014" name="World J. Microbiol. Biotechnol.">
        <title>Biodiversity and physiological characteristics of Antarctic and Arctic lichens-associated bacteria.</title>
        <authorList>
            <person name="Lee Y.M."/>
            <person name="Kim E.H."/>
            <person name="Lee H.K."/>
            <person name="Hong S.G."/>
        </authorList>
    </citation>
    <scope>NUCLEOTIDE SEQUENCE [LARGE SCALE GENOMIC DNA]</scope>
    <source>
        <strain evidence="6 7">PAMC 26569</strain>
    </source>
</reference>
<evidence type="ECO:0000256" key="3">
    <source>
        <dbReference type="ARBA" id="ARBA00022827"/>
    </source>
</evidence>
<dbReference type="InterPro" id="IPR057661">
    <property type="entry name" value="RsdA/BaiN/AoA(So)_Rossmann"/>
</dbReference>
<feature type="domain" description="RsdA/BaiN/AoA(So)-like Rossmann fold-like" evidence="4">
    <location>
        <begin position="7"/>
        <end position="395"/>
    </location>
</feature>
<dbReference type="InterPro" id="IPR022460">
    <property type="entry name" value="Flavoprotein_PP4765"/>
</dbReference>
<dbReference type="PANTHER" id="PTHR42887:SF1">
    <property type="entry name" value="BLR3961 PROTEIN"/>
    <property type="match status" value="1"/>
</dbReference>